<dbReference type="PANTHER" id="PTHR11365">
    <property type="entry name" value="5-OXOPROLINASE RELATED"/>
    <property type="match status" value="1"/>
</dbReference>
<comment type="caution">
    <text evidence="2">The sequence shown here is derived from an EMBL/GenBank/DDBJ whole genome shotgun (WGS) entry which is preliminary data.</text>
</comment>
<dbReference type="RefSeq" id="WP_194213005.1">
    <property type="nucleotide sequence ID" value="NZ_CP061205.1"/>
</dbReference>
<dbReference type="InterPro" id="IPR045079">
    <property type="entry name" value="Oxoprolinase-like"/>
</dbReference>
<proteinExistence type="predicted"/>
<protein>
    <submittedName>
        <fullName evidence="2">Hydantoinase B/oxoprolinase family protein</fullName>
    </submittedName>
</protein>
<dbReference type="Proteomes" id="UP001595444">
    <property type="component" value="Unassembled WGS sequence"/>
</dbReference>
<dbReference type="PANTHER" id="PTHR11365:SF23">
    <property type="entry name" value="HYPOTHETICAL 5-OXOPROLINASE (EUROFUNG)-RELATED"/>
    <property type="match status" value="1"/>
</dbReference>
<accession>A0ABV7D7I8</accession>
<dbReference type="EMBL" id="JBHRSL010000010">
    <property type="protein sequence ID" value="MFC3053164.1"/>
    <property type="molecule type" value="Genomic_DNA"/>
</dbReference>
<dbReference type="Pfam" id="PF02538">
    <property type="entry name" value="Hydantoinase_B"/>
    <property type="match status" value="1"/>
</dbReference>
<name>A0ABV7D7I8_9PROT</name>
<evidence type="ECO:0000313" key="3">
    <source>
        <dbReference type="Proteomes" id="UP001595444"/>
    </source>
</evidence>
<dbReference type="InterPro" id="IPR003692">
    <property type="entry name" value="Hydantoinase_B"/>
</dbReference>
<sequence length="757" mass="84696">MSIENVNTQKSSAADVQSDSVSEFLKDTSLFLAPDKEIMDNHGIEDRTVLEERSMQAENDPAKLEIVRERLLAGANESFDMLENMGAAPGAKWGDCVSAIFTAKGDLSLASTGGVVIFCNLVQYPIKYINKYWTNEPTVGVREGDVFLVNDARYGQAHNTDQSMMMPVFWEGELVAWVGATVHEGENGAIEPGGMPSMAEQVWDEGLKMSPFRVAENYTLRRDIVTFLQNSVREPKLQYSDMKVKMFTCRRLEQRVHEAIKDYGLEAVVSCLRSNLEDTEAEVRRRLQEWPDGTTRHAWWTDGTLRENALIKINLTLTKKGDTLTFDYRGSSPEFTNRSNNSLDITLKGMLAQLFLTYIWPDLPRNQGVLNPIKFLFDEKSILRPAFGTPNAQSMMSVFTAWSVAQVSTMKFLYSVPSKYTRVIAPWFNMINTFLFGGVTQHGEMVGNVCADINGMGGGALPDRDGQHSCAPIFATMADLGEQEFMEEEMPFVQLVSKKLMRDNQGFGRQRGGMGYQMILALRDSPAWGFMLTAIGSKFPNIPGLFGGYGCPTYPLCRIQGVDVFDEMHADPSKFRYSIEELMNQQPFEEGEYSTHPMFLPYSLASRGELYMISQGTGGGFGDPLERDPADVMRDYEEDLVSEDVIERIYHVVFDPATRIVDEAKTAAARQVVKDERLAKSMSFEDFKNSWVKDKPSSDVPYFGSWDDPSMVYAGSPDKYYPAGEVTPPVMMPNPLNVKIAKLEAELAAARGESVAS</sequence>
<reference evidence="3" key="1">
    <citation type="journal article" date="2019" name="Int. J. Syst. Evol. Microbiol.">
        <title>The Global Catalogue of Microorganisms (GCM) 10K type strain sequencing project: providing services to taxonomists for standard genome sequencing and annotation.</title>
        <authorList>
            <consortium name="The Broad Institute Genomics Platform"/>
            <consortium name="The Broad Institute Genome Sequencing Center for Infectious Disease"/>
            <person name="Wu L."/>
            <person name="Ma J."/>
        </authorList>
    </citation>
    <scope>NUCLEOTIDE SEQUENCE [LARGE SCALE GENOMIC DNA]</scope>
    <source>
        <strain evidence="3">KCTC 62164</strain>
    </source>
</reference>
<feature type="domain" description="Hydantoinase B/oxoprolinase" evidence="1">
    <location>
        <begin position="60"/>
        <end position="624"/>
    </location>
</feature>
<keyword evidence="3" id="KW-1185">Reference proteome</keyword>
<organism evidence="2 3">
    <name type="scientific">Kordiimonas pumila</name>
    <dbReference type="NCBI Taxonomy" id="2161677"/>
    <lineage>
        <taxon>Bacteria</taxon>
        <taxon>Pseudomonadati</taxon>
        <taxon>Pseudomonadota</taxon>
        <taxon>Alphaproteobacteria</taxon>
        <taxon>Kordiimonadales</taxon>
        <taxon>Kordiimonadaceae</taxon>
        <taxon>Kordiimonas</taxon>
    </lineage>
</organism>
<gene>
    <name evidence="2" type="ORF">ACFOKA_14715</name>
</gene>
<evidence type="ECO:0000259" key="1">
    <source>
        <dbReference type="Pfam" id="PF02538"/>
    </source>
</evidence>
<evidence type="ECO:0000313" key="2">
    <source>
        <dbReference type="EMBL" id="MFC3053164.1"/>
    </source>
</evidence>